<protein>
    <submittedName>
        <fullName evidence="1">Uncharacterized protein</fullName>
    </submittedName>
</protein>
<dbReference type="EMBL" id="RHHM01000018">
    <property type="protein sequence ID" value="RQM36643.1"/>
    <property type="molecule type" value="Genomic_DNA"/>
</dbReference>
<gene>
    <name evidence="1" type="ORF">EB241_18880</name>
</gene>
<sequence length="60" mass="6718">MSGFKALPSFCDTAGIMPCYRLNTFSECLNAALAKNRIDRYEVLRANEEPNYGIKCPVTL</sequence>
<keyword evidence="2" id="KW-1185">Reference proteome</keyword>
<organism evidence="1 2">
    <name type="scientific">Erwinia psidii</name>
    <dbReference type="NCBI Taxonomy" id="69224"/>
    <lineage>
        <taxon>Bacteria</taxon>
        <taxon>Pseudomonadati</taxon>
        <taxon>Pseudomonadota</taxon>
        <taxon>Gammaproteobacteria</taxon>
        <taxon>Enterobacterales</taxon>
        <taxon>Erwiniaceae</taxon>
        <taxon>Erwinia</taxon>
    </lineage>
</organism>
<name>A0A3N6S9I3_9GAMM</name>
<evidence type="ECO:0000313" key="1">
    <source>
        <dbReference type="EMBL" id="RQM36643.1"/>
    </source>
</evidence>
<reference evidence="1 2" key="1">
    <citation type="submission" date="2018-10" db="EMBL/GenBank/DDBJ databases">
        <title>Draft genome sequence for the type isolate of Erwinia psidii, agent causal of bacterial blight in guava (Psidium guajava) and wilt and die-back of Eucalyptus spp.</title>
        <authorList>
            <person name="Hermenegildo P.S."/>
            <person name="Santos S.A."/>
            <person name="Guimaraes L.M.S."/>
            <person name="Vidigal P.M.P."/>
            <person name="Pereira I.C."/>
            <person name="Badel J.L."/>
            <person name="Alfenas-Zerbini P."/>
            <person name="Ferreira M.A.S.V."/>
            <person name="Alfenas A.C."/>
        </authorList>
    </citation>
    <scope>NUCLEOTIDE SEQUENCE [LARGE SCALE GENOMIC DNA]</scope>
    <source>
        <strain evidence="1 2">IBSBF 435</strain>
    </source>
</reference>
<comment type="caution">
    <text evidence="1">The sequence shown here is derived from an EMBL/GenBank/DDBJ whole genome shotgun (WGS) entry which is preliminary data.</text>
</comment>
<accession>A0A3N6S9I3</accession>
<dbReference type="AlphaFoldDB" id="A0A3N6S9I3"/>
<dbReference type="Proteomes" id="UP000279457">
    <property type="component" value="Unassembled WGS sequence"/>
</dbReference>
<evidence type="ECO:0000313" key="2">
    <source>
        <dbReference type="Proteomes" id="UP000279457"/>
    </source>
</evidence>
<proteinExistence type="predicted"/>